<keyword evidence="1" id="KW-0694">RNA-binding</keyword>
<dbReference type="InterPro" id="IPR001584">
    <property type="entry name" value="Integrase_cat-core"/>
</dbReference>
<proteinExistence type="predicted"/>
<organism evidence="3 4">
    <name type="scientific">Austropuccinia psidii MF-1</name>
    <dbReference type="NCBI Taxonomy" id="1389203"/>
    <lineage>
        <taxon>Eukaryota</taxon>
        <taxon>Fungi</taxon>
        <taxon>Dikarya</taxon>
        <taxon>Basidiomycota</taxon>
        <taxon>Pucciniomycotina</taxon>
        <taxon>Pucciniomycetes</taxon>
        <taxon>Pucciniales</taxon>
        <taxon>Sphaerophragmiaceae</taxon>
        <taxon>Austropuccinia</taxon>
    </lineage>
</organism>
<accession>A0A9Q3GB35</accession>
<dbReference type="Proteomes" id="UP000765509">
    <property type="component" value="Unassembled WGS sequence"/>
</dbReference>
<evidence type="ECO:0000313" key="3">
    <source>
        <dbReference type="EMBL" id="MBW0460988.1"/>
    </source>
</evidence>
<protein>
    <recommendedName>
        <fullName evidence="2">Integrase catalytic domain-containing protein</fullName>
    </recommendedName>
</protein>
<evidence type="ECO:0000259" key="2">
    <source>
        <dbReference type="PROSITE" id="PS50994"/>
    </source>
</evidence>
<dbReference type="GO" id="GO:0003723">
    <property type="term" value="F:RNA binding"/>
    <property type="evidence" value="ECO:0007669"/>
    <property type="project" value="UniProtKB-KW"/>
</dbReference>
<dbReference type="PANTHER" id="PTHR37984:SF5">
    <property type="entry name" value="PROTEIN NYNRIN-LIKE"/>
    <property type="match status" value="1"/>
</dbReference>
<evidence type="ECO:0000313" key="4">
    <source>
        <dbReference type="Proteomes" id="UP000765509"/>
    </source>
</evidence>
<comment type="caution">
    <text evidence="3">The sequence shown here is derived from an EMBL/GenBank/DDBJ whole genome shotgun (WGS) entry which is preliminary data.</text>
</comment>
<dbReference type="Gene3D" id="3.30.420.10">
    <property type="entry name" value="Ribonuclease H-like superfamily/Ribonuclease H"/>
    <property type="match status" value="1"/>
</dbReference>
<dbReference type="PANTHER" id="PTHR37984">
    <property type="entry name" value="PROTEIN CBG26694"/>
    <property type="match status" value="1"/>
</dbReference>
<sequence length="326" mass="37482">MRDAYERIKHELTNSPVLLLPEFELPFKFYMDSACSQGLGASMHQRQIVDGEPREGANRKLGNKYGVLQHIEELKHPWETINIDWVTGIVPGGKESFNSFLVIIYRYSNILRCLACHKEDTAMDTAFLFCNNIISTCGVPKIIMSNRDPKFPSEVWTNLYEMRGTKIAFSIACHPQTDGLAEWMIHKMEDIIQRFCAYCLEYDSNEGYTHDWLTLLPAVQLAYNTSQNPATGKSPSLVEKGWNPLLPVVHLKTNFLNIHLTAEDFHNMWKRGCDMASKCIAEAKEHKKQSYYKTHMEPYFKEGDPVLVSTLNFNNLKEQRKSGTNF</sequence>
<dbReference type="GO" id="GO:0015074">
    <property type="term" value="P:DNA integration"/>
    <property type="evidence" value="ECO:0007669"/>
    <property type="project" value="InterPro"/>
</dbReference>
<dbReference type="InterPro" id="IPR050951">
    <property type="entry name" value="Retrovirus_Pol_polyprotein"/>
</dbReference>
<name>A0A9Q3GB35_9BASI</name>
<reference evidence="3" key="1">
    <citation type="submission" date="2021-03" db="EMBL/GenBank/DDBJ databases">
        <title>Draft genome sequence of rust myrtle Austropuccinia psidii MF-1, a brazilian biotype.</title>
        <authorList>
            <person name="Quecine M.C."/>
            <person name="Pachon D.M.R."/>
            <person name="Bonatelli M.L."/>
            <person name="Correr F.H."/>
            <person name="Franceschini L.M."/>
            <person name="Leite T.F."/>
            <person name="Margarido G.R.A."/>
            <person name="Almeida C.A."/>
            <person name="Ferrarezi J.A."/>
            <person name="Labate C.A."/>
        </authorList>
    </citation>
    <scope>NUCLEOTIDE SEQUENCE</scope>
    <source>
        <strain evidence="3">MF-1</strain>
    </source>
</reference>
<keyword evidence="4" id="KW-1185">Reference proteome</keyword>
<gene>
    <name evidence="3" type="ORF">O181_000703</name>
</gene>
<dbReference type="AlphaFoldDB" id="A0A9Q3GB35"/>
<feature type="domain" description="Integrase catalytic" evidence="2">
    <location>
        <begin position="73"/>
        <end position="243"/>
    </location>
</feature>
<evidence type="ECO:0000256" key="1">
    <source>
        <dbReference type="ARBA" id="ARBA00022884"/>
    </source>
</evidence>
<dbReference type="EMBL" id="AVOT02000089">
    <property type="protein sequence ID" value="MBW0460988.1"/>
    <property type="molecule type" value="Genomic_DNA"/>
</dbReference>
<dbReference type="InterPro" id="IPR036397">
    <property type="entry name" value="RNaseH_sf"/>
</dbReference>
<dbReference type="GO" id="GO:0005634">
    <property type="term" value="C:nucleus"/>
    <property type="evidence" value="ECO:0007669"/>
    <property type="project" value="UniProtKB-ARBA"/>
</dbReference>
<dbReference type="SUPFAM" id="SSF53098">
    <property type="entry name" value="Ribonuclease H-like"/>
    <property type="match status" value="1"/>
</dbReference>
<dbReference type="InterPro" id="IPR012337">
    <property type="entry name" value="RNaseH-like_sf"/>
</dbReference>
<dbReference type="PROSITE" id="PS50994">
    <property type="entry name" value="INTEGRASE"/>
    <property type="match status" value="1"/>
</dbReference>